<dbReference type="SUPFAM" id="SSF51905">
    <property type="entry name" value="FAD/NAD(P)-binding domain"/>
    <property type="match status" value="1"/>
</dbReference>
<dbReference type="EMBL" id="JAKMUT010000007">
    <property type="protein sequence ID" value="MCZ9290159.1"/>
    <property type="molecule type" value="Genomic_DNA"/>
</dbReference>
<evidence type="ECO:0000313" key="5">
    <source>
        <dbReference type="EMBL" id="MCZ9290159.1"/>
    </source>
</evidence>
<comment type="similarity">
    <text evidence="2">Belongs to the FAD-binding monooxygenase family.</text>
</comment>
<name>A0A9X3LML1_9CORY</name>
<comment type="caution">
    <text evidence="5">The sequence shown here is derived from an EMBL/GenBank/DDBJ whole genome shotgun (WGS) entry which is preliminary data.</text>
</comment>
<feature type="region of interest" description="Disordered" evidence="4">
    <location>
        <begin position="150"/>
        <end position="171"/>
    </location>
</feature>
<keyword evidence="3" id="KW-0503">Monooxygenase</keyword>
<keyword evidence="6" id="KW-1185">Reference proteome</keyword>
<keyword evidence="3" id="KW-0560">Oxidoreductase</keyword>
<comment type="cofactor">
    <cofactor evidence="1">
        <name>FAD</name>
        <dbReference type="ChEBI" id="CHEBI:57692"/>
    </cofactor>
</comment>
<dbReference type="PRINTS" id="PR00411">
    <property type="entry name" value="PNDRDTASEI"/>
</dbReference>
<dbReference type="PANTHER" id="PTHR43872">
    <property type="entry name" value="MONOOXYGENASE, PUTATIVE (AFU_ORTHOLOGUE AFUA_8G02570)-RELATED"/>
    <property type="match status" value="1"/>
</dbReference>
<reference evidence="5" key="1">
    <citation type="submission" date="2022-02" db="EMBL/GenBank/DDBJ databases">
        <title>Corynebacterium sp. from urogenital microbiome.</title>
        <authorList>
            <person name="Cappelli E.A."/>
            <person name="Ribeiro T.G."/>
            <person name="Peixe L."/>
        </authorList>
    </citation>
    <scope>NUCLEOTIDE SEQUENCE</scope>
    <source>
        <strain evidence="5">C8Ua_174</strain>
    </source>
</reference>
<dbReference type="Gene3D" id="3.50.50.60">
    <property type="entry name" value="FAD/NAD(P)-binding domain"/>
    <property type="match status" value="2"/>
</dbReference>
<dbReference type="InterPro" id="IPR051820">
    <property type="entry name" value="FAD-binding_MO"/>
</dbReference>
<proteinExistence type="inferred from homology"/>
<evidence type="ECO:0000256" key="1">
    <source>
        <dbReference type="ARBA" id="ARBA00001974"/>
    </source>
</evidence>
<evidence type="ECO:0000256" key="2">
    <source>
        <dbReference type="ARBA" id="ARBA00010139"/>
    </source>
</evidence>
<dbReference type="InterPro" id="IPR036188">
    <property type="entry name" value="FAD/NAD-bd_sf"/>
</dbReference>
<dbReference type="GO" id="GO:0004497">
    <property type="term" value="F:monooxygenase activity"/>
    <property type="evidence" value="ECO:0007669"/>
    <property type="project" value="UniProtKB-KW"/>
</dbReference>
<evidence type="ECO:0000313" key="6">
    <source>
        <dbReference type="Proteomes" id="UP001146469"/>
    </source>
</evidence>
<accession>A0A9X3LML1</accession>
<sequence>MNSTPTDPTTNSSISTLPALTEATAERPLDLLIVGAGLSGIDIAYHVNKNFPGWNWAAVDSNYDVGGTWATFQYPGIRSDSDMATFSLPFKKWPHKGTLGSGKQIRDYCREAAQEIGMLDRLQLSTWVESVNFHTDRGLWEVTMRVGRTGHANSEGTDGSDSAASANPEQPTITTWTRRLHFATGYYRHAEGFTAEIEGVNTFEGTALHPQQWPRDLDVRGKKVTVIGSGATAITLVPALHAMGADVTMLQRTPTYIAPLPETDTISSLVGLGLSTEPGKFGHRLARSLHIGRDMAQYHLCQTFPSIAKLVFRGWNRLYLPADEVRRNFTPPYGPWDQRVCKSPGGDFFKAVRGGAKVVTDHIERVDAGGVLLRSGGYIEADVLVIATGLQLLAFGDANFSVDGAPVPTESLVAYRAMMANRLPNFSYTIGYLNQSWTLRADMTSRYLVQLWKDMDSRGEQWACPVLPDGEPADLPLLEMSSGYIQRSVGTLPRQAAGDPWRMEHDYIKERRTYTSADNTHDMAFGVEALEAAAPLAAGEGGGGAAKLRV</sequence>
<protein>
    <submittedName>
        <fullName evidence="5">NAD(P)/FAD-dependent oxidoreductase</fullName>
    </submittedName>
</protein>
<dbReference type="RefSeq" id="WP_269944719.1">
    <property type="nucleotide sequence ID" value="NZ_JAKMUT010000007.1"/>
</dbReference>
<dbReference type="Proteomes" id="UP001146469">
    <property type="component" value="Unassembled WGS sequence"/>
</dbReference>
<organism evidence="5 6">
    <name type="scientific">Corynebacterium evansiae</name>
    <dbReference type="NCBI Taxonomy" id="2913499"/>
    <lineage>
        <taxon>Bacteria</taxon>
        <taxon>Bacillati</taxon>
        <taxon>Actinomycetota</taxon>
        <taxon>Actinomycetes</taxon>
        <taxon>Mycobacteriales</taxon>
        <taxon>Corynebacteriaceae</taxon>
        <taxon>Corynebacterium</taxon>
    </lineage>
</organism>
<dbReference type="Pfam" id="PF13450">
    <property type="entry name" value="NAD_binding_8"/>
    <property type="match status" value="1"/>
</dbReference>
<feature type="compositionally biased region" description="Polar residues" evidence="4">
    <location>
        <begin position="151"/>
        <end position="171"/>
    </location>
</feature>
<evidence type="ECO:0000256" key="3">
    <source>
        <dbReference type="ARBA" id="ARBA00023033"/>
    </source>
</evidence>
<dbReference type="PANTHER" id="PTHR43872:SF1">
    <property type="entry name" value="MONOOXYGENASE, PUTATIVE (AFU_ORTHOLOGUE AFUA_8G02570)-RELATED"/>
    <property type="match status" value="1"/>
</dbReference>
<evidence type="ECO:0000256" key="4">
    <source>
        <dbReference type="SAM" id="MobiDB-lite"/>
    </source>
</evidence>
<gene>
    <name evidence="5" type="ORF">L8V00_08085</name>
</gene>
<dbReference type="AlphaFoldDB" id="A0A9X3LML1"/>